<evidence type="ECO:0000313" key="5">
    <source>
        <dbReference type="EMBL" id="SAL22759.1"/>
    </source>
</evidence>
<gene>
    <name evidence="5" type="ORF">AWB72_01621</name>
</gene>
<protein>
    <recommendedName>
        <fullName evidence="4">CENP-V/GFA domain-containing protein</fullName>
    </recommendedName>
</protein>
<keyword evidence="6" id="KW-1185">Reference proteome</keyword>
<keyword evidence="3" id="KW-0862">Zinc</keyword>
<comment type="caution">
    <text evidence="5">The sequence shown here is derived from an EMBL/GenBank/DDBJ whole genome shotgun (WGS) entry which is preliminary data.</text>
</comment>
<dbReference type="Proteomes" id="UP000198263">
    <property type="component" value="Unassembled WGS sequence"/>
</dbReference>
<evidence type="ECO:0000313" key="6">
    <source>
        <dbReference type="Proteomes" id="UP000198263"/>
    </source>
</evidence>
<dbReference type="GO" id="GO:0046872">
    <property type="term" value="F:metal ion binding"/>
    <property type="evidence" value="ECO:0007669"/>
    <property type="project" value="UniProtKB-KW"/>
</dbReference>
<organism evidence="5 6">
    <name type="scientific">Caballeronia concitans</name>
    <dbReference type="NCBI Taxonomy" id="1777133"/>
    <lineage>
        <taxon>Bacteria</taxon>
        <taxon>Pseudomonadati</taxon>
        <taxon>Pseudomonadota</taxon>
        <taxon>Betaproteobacteria</taxon>
        <taxon>Burkholderiales</taxon>
        <taxon>Burkholderiaceae</taxon>
        <taxon>Caballeronia</taxon>
    </lineage>
</organism>
<evidence type="ECO:0000256" key="2">
    <source>
        <dbReference type="ARBA" id="ARBA00022723"/>
    </source>
</evidence>
<accession>A0A658QUB0</accession>
<sequence>MNHADVYRGQCLCGAVLFTLNGEPAGIGYDRRECPVNAFGLWKQQALHIVRGANDIGAYNTSPHGSRHWCKWCGGYLYTEHPRLGLVDVHASILECFAHEGMNDLRISHRSS</sequence>
<evidence type="ECO:0000256" key="1">
    <source>
        <dbReference type="ARBA" id="ARBA00005495"/>
    </source>
</evidence>
<dbReference type="AlphaFoldDB" id="A0A658QUB0"/>
<dbReference type="SUPFAM" id="SSF51316">
    <property type="entry name" value="Mss4-like"/>
    <property type="match status" value="1"/>
</dbReference>
<evidence type="ECO:0000256" key="3">
    <source>
        <dbReference type="ARBA" id="ARBA00022833"/>
    </source>
</evidence>
<name>A0A658QUB0_9BURK</name>
<proteinExistence type="inferred from homology"/>
<dbReference type="InterPro" id="IPR011057">
    <property type="entry name" value="Mss4-like_sf"/>
</dbReference>
<dbReference type="Gene3D" id="3.90.1590.10">
    <property type="entry name" value="glutathione-dependent formaldehyde- activating enzyme (gfa)"/>
    <property type="match status" value="1"/>
</dbReference>
<dbReference type="GO" id="GO:0016846">
    <property type="term" value="F:carbon-sulfur lyase activity"/>
    <property type="evidence" value="ECO:0007669"/>
    <property type="project" value="InterPro"/>
</dbReference>
<dbReference type="Pfam" id="PF04828">
    <property type="entry name" value="GFA"/>
    <property type="match status" value="1"/>
</dbReference>
<keyword evidence="2" id="KW-0479">Metal-binding</keyword>
<dbReference type="OrthoDB" id="327703at2"/>
<reference evidence="5 6" key="1">
    <citation type="submission" date="2016-01" db="EMBL/GenBank/DDBJ databases">
        <authorList>
            <person name="Peeters C."/>
        </authorList>
    </citation>
    <scope>NUCLEOTIDE SEQUENCE [LARGE SCALE GENOMIC DNA]</scope>
    <source>
        <strain evidence="5">LMG 29315</strain>
    </source>
</reference>
<feature type="domain" description="CENP-V/GFA" evidence="4">
    <location>
        <begin position="7"/>
        <end position="95"/>
    </location>
</feature>
<dbReference type="RefSeq" id="WP_143754594.1">
    <property type="nucleotide sequence ID" value="NZ_FCNV02000002.1"/>
</dbReference>
<dbReference type="InterPro" id="IPR006913">
    <property type="entry name" value="CENP-V/GFA"/>
</dbReference>
<comment type="similarity">
    <text evidence="1">Belongs to the Gfa family.</text>
</comment>
<dbReference type="EMBL" id="FCNV02000002">
    <property type="protein sequence ID" value="SAL22759.1"/>
    <property type="molecule type" value="Genomic_DNA"/>
</dbReference>
<evidence type="ECO:0000259" key="4">
    <source>
        <dbReference type="Pfam" id="PF04828"/>
    </source>
</evidence>